<evidence type="ECO:0000313" key="2">
    <source>
        <dbReference type="EMBL" id="KAK5980660.1"/>
    </source>
</evidence>
<dbReference type="AlphaFoldDB" id="A0AAN8FRH9"/>
<proteinExistence type="predicted"/>
<protein>
    <submittedName>
        <fullName evidence="2">Uncharacterized protein</fullName>
    </submittedName>
</protein>
<dbReference type="EMBL" id="WIXE01007170">
    <property type="protein sequence ID" value="KAK5980660.1"/>
    <property type="molecule type" value="Genomic_DNA"/>
</dbReference>
<accession>A0AAN8FRH9</accession>
<evidence type="ECO:0000313" key="3">
    <source>
        <dbReference type="Proteomes" id="UP001331761"/>
    </source>
</evidence>
<keyword evidence="3" id="KW-1185">Reference proteome</keyword>
<name>A0AAN8FRH9_TRICO</name>
<feature type="region of interest" description="Disordered" evidence="1">
    <location>
        <begin position="162"/>
        <end position="186"/>
    </location>
</feature>
<organism evidence="2 3">
    <name type="scientific">Trichostrongylus colubriformis</name>
    <name type="common">Black scour worm</name>
    <dbReference type="NCBI Taxonomy" id="6319"/>
    <lineage>
        <taxon>Eukaryota</taxon>
        <taxon>Metazoa</taxon>
        <taxon>Ecdysozoa</taxon>
        <taxon>Nematoda</taxon>
        <taxon>Chromadorea</taxon>
        <taxon>Rhabditida</taxon>
        <taxon>Rhabditina</taxon>
        <taxon>Rhabditomorpha</taxon>
        <taxon>Strongyloidea</taxon>
        <taxon>Trichostrongylidae</taxon>
        <taxon>Trichostrongylus</taxon>
    </lineage>
</organism>
<feature type="non-terminal residue" evidence="2">
    <location>
        <position position="239"/>
    </location>
</feature>
<sequence>MPAASTPTAEVSSIEVPIGSSNEFDKRVQDVLDVTTSVEVILDDETPDSDVLLDAREKLKAQEAVLAELSDVASARAQLGDCEGIDVVSSLHEQYNAVQYALEDRIEELLAEESTSITEQEESTNDVHSHPAASEQALSDTSYDVYPKLSEFLVSQLVDDAERKATDDPNSAQEDSARRSNDASPMSYVQILDQLQREVEELENTVPIALPSSSDLIDLQRAKIPKLFSKLDAISDIPH</sequence>
<evidence type="ECO:0000256" key="1">
    <source>
        <dbReference type="SAM" id="MobiDB-lite"/>
    </source>
</evidence>
<comment type="caution">
    <text evidence="2">The sequence shown here is derived from an EMBL/GenBank/DDBJ whole genome shotgun (WGS) entry which is preliminary data.</text>
</comment>
<feature type="region of interest" description="Disordered" evidence="1">
    <location>
        <begin position="114"/>
        <end position="139"/>
    </location>
</feature>
<dbReference type="Proteomes" id="UP001331761">
    <property type="component" value="Unassembled WGS sequence"/>
</dbReference>
<reference evidence="2 3" key="1">
    <citation type="submission" date="2019-10" db="EMBL/GenBank/DDBJ databases">
        <title>Assembly and Annotation for the nematode Trichostrongylus colubriformis.</title>
        <authorList>
            <person name="Martin J."/>
        </authorList>
    </citation>
    <scope>NUCLEOTIDE SEQUENCE [LARGE SCALE GENOMIC DNA]</scope>
    <source>
        <strain evidence="2">G859</strain>
        <tissue evidence="2">Whole worm</tissue>
    </source>
</reference>
<gene>
    <name evidence="2" type="ORF">GCK32_022429</name>
</gene>